<feature type="transmembrane region" description="Helical" evidence="7">
    <location>
        <begin position="166"/>
        <end position="184"/>
    </location>
</feature>
<feature type="transmembrane region" description="Helical" evidence="7">
    <location>
        <begin position="60"/>
        <end position="80"/>
    </location>
</feature>
<evidence type="ECO:0000256" key="3">
    <source>
        <dbReference type="ARBA" id="ARBA00022475"/>
    </source>
</evidence>
<protein>
    <submittedName>
        <fullName evidence="8">MATE family efflux transporter</fullName>
    </submittedName>
</protein>
<dbReference type="GO" id="GO:0015297">
    <property type="term" value="F:antiporter activity"/>
    <property type="evidence" value="ECO:0007669"/>
    <property type="project" value="InterPro"/>
</dbReference>
<keyword evidence="6 7" id="KW-0472">Membrane</keyword>
<feature type="transmembrane region" description="Helical" evidence="7">
    <location>
        <begin position="12"/>
        <end position="34"/>
    </location>
</feature>
<keyword evidence="3" id="KW-1003">Cell membrane</keyword>
<dbReference type="PANTHER" id="PTHR43549">
    <property type="entry name" value="MULTIDRUG RESISTANCE PROTEIN YPNP-RELATED"/>
    <property type="match status" value="1"/>
</dbReference>
<feature type="transmembrane region" description="Helical" evidence="7">
    <location>
        <begin position="278"/>
        <end position="301"/>
    </location>
</feature>
<feature type="transmembrane region" description="Helical" evidence="7">
    <location>
        <begin position="391"/>
        <end position="410"/>
    </location>
</feature>
<dbReference type="EMBL" id="DWWD01000020">
    <property type="protein sequence ID" value="HJC49789.1"/>
    <property type="molecule type" value="Genomic_DNA"/>
</dbReference>
<comment type="subcellular location">
    <subcellularLocation>
        <location evidence="1">Cell membrane</location>
        <topology evidence="1">Multi-pass membrane protein</topology>
    </subcellularLocation>
</comment>
<dbReference type="NCBIfam" id="TIGR00797">
    <property type="entry name" value="matE"/>
    <property type="match status" value="1"/>
</dbReference>
<name>A0A9D2PGH1_9FIRM</name>
<evidence type="ECO:0000256" key="6">
    <source>
        <dbReference type="ARBA" id="ARBA00023136"/>
    </source>
</evidence>
<dbReference type="Pfam" id="PF01554">
    <property type="entry name" value="MatE"/>
    <property type="match status" value="2"/>
</dbReference>
<feature type="transmembrane region" description="Helical" evidence="7">
    <location>
        <begin position="190"/>
        <end position="212"/>
    </location>
</feature>
<dbReference type="GO" id="GO:0005886">
    <property type="term" value="C:plasma membrane"/>
    <property type="evidence" value="ECO:0007669"/>
    <property type="project" value="UniProtKB-SubCell"/>
</dbReference>
<dbReference type="PANTHER" id="PTHR43549:SF3">
    <property type="entry name" value="MULTIDRUG RESISTANCE PROTEIN YPNP-RELATED"/>
    <property type="match status" value="1"/>
</dbReference>
<feature type="transmembrane region" description="Helical" evidence="7">
    <location>
        <begin position="92"/>
        <end position="114"/>
    </location>
</feature>
<feature type="transmembrane region" description="Helical" evidence="7">
    <location>
        <begin position="355"/>
        <end position="379"/>
    </location>
</feature>
<keyword evidence="4 7" id="KW-0812">Transmembrane</keyword>
<evidence type="ECO:0000256" key="5">
    <source>
        <dbReference type="ARBA" id="ARBA00022989"/>
    </source>
</evidence>
<evidence type="ECO:0000313" key="9">
    <source>
        <dbReference type="Proteomes" id="UP000823904"/>
    </source>
</evidence>
<keyword evidence="2" id="KW-0813">Transport</keyword>
<evidence type="ECO:0000313" key="8">
    <source>
        <dbReference type="EMBL" id="HJC49789.1"/>
    </source>
</evidence>
<evidence type="ECO:0000256" key="7">
    <source>
        <dbReference type="SAM" id="Phobius"/>
    </source>
</evidence>
<reference evidence="8" key="1">
    <citation type="journal article" date="2021" name="PeerJ">
        <title>Extensive microbial diversity within the chicken gut microbiome revealed by metagenomics and culture.</title>
        <authorList>
            <person name="Gilroy R."/>
            <person name="Ravi A."/>
            <person name="Getino M."/>
            <person name="Pursley I."/>
            <person name="Horton D.L."/>
            <person name="Alikhan N.F."/>
            <person name="Baker D."/>
            <person name="Gharbi K."/>
            <person name="Hall N."/>
            <person name="Watson M."/>
            <person name="Adriaenssens E.M."/>
            <person name="Foster-Nyarko E."/>
            <person name="Jarju S."/>
            <person name="Secka A."/>
            <person name="Antonio M."/>
            <person name="Oren A."/>
            <person name="Chaudhuri R.R."/>
            <person name="La Ragione R."/>
            <person name="Hildebrand F."/>
            <person name="Pallen M.J."/>
        </authorList>
    </citation>
    <scope>NUCLEOTIDE SEQUENCE</scope>
    <source>
        <strain evidence="8">ChiSjej3B21-8574</strain>
    </source>
</reference>
<dbReference type="Proteomes" id="UP000823904">
    <property type="component" value="Unassembled WGS sequence"/>
</dbReference>
<evidence type="ECO:0000256" key="4">
    <source>
        <dbReference type="ARBA" id="ARBA00022692"/>
    </source>
</evidence>
<dbReference type="GO" id="GO:0042910">
    <property type="term" value="F:xenobiotic transmembrane transporter activity"/>
    <property type="evidence" value="ECO:0007669"/>
    <property type="project" value="InterPro"/>
</dbReference>
<evidence type="ECO:0000256" key="1">
    <source>
        <dbReference type="ARBA" id="ARBA00004651"/>
    </source>
</evidence>
<dbReference type="CDD" id="cd13138">
    <property type="entry name" value="MATE_yoeA_like"/>
    <property type="match status" value="1"/>
</dbReference>
<dbReference type="PIRSF" id="PIRSF006603">
    <property type="entry name" value="DinF"/>
    <property type="match status" value="1"/>
</dbReference>
<evidence type="ECO:0000256" key="2">
    <source>
        <dbReference type="ARBA" id="ARBA00022448"/>
    </source>
</evidence>
<dbReference type="InterPro" id="IPR052031">
    <property type="entry name" value="Membrane_Transporter-Flippase"/>
</dbReference>
<reference evidence="8" key="2">
    <citation type="submission" date="2021-04" db="EMBL/GenBank/DDBJ databases">
        <authorList>
            <person name="Gilroy R."/>
        </authorList>
    </citation>
    <scope>NUCLEOTIDE SEQUENCE</scope>
    <source>
        <strain evidence="8">ChiSjej3B21-8574</strain>
    </source>
</reference>
<dbReference type="AlphaFoldDB" id="A0A9D2PGH1"/>
<gene>
    <name evidence="8" type="ORF">H9754_04295</name>
</gene>
<sequence>MEQNLTKGSIFHNLILFSLPYLLSCFLQSFYGLADLFITGQFNGADAISAVSIGSQVTHMLTLVITGLAMGTTVTLARAIGSGDKRLMKRTIANTVVLFTIFSVITTLVLLLSLENILTLLSTPAEAFRQAEDYLKICFLGIPFITAYNVISAVFRGMGDSRRPMYFIAAGGVINIVLDVILIGPLKMGAAGAALATTISQACSVIFAVSALRNINLGIPLHKYDFIPRKTTLWKILQVGMPIALQEGLIQISFLIITAIANQRGVTVSASVGIVEKIISFLFLVPSAMMSSVSAIAAQNAGAGRHERGRKTLFYTLGICLIFGLSVSRICQLWAESILRLFSKGEPAVVTMGAQYLRTYVFDCVFSGIQFCFSGYFCAYGKSYISFLQNVVSVFFIRIPGAYFATVLFPDTLAPMGLASPAGSLFSAVLSILIFIKLRRYMGTPLERKNISKHASELQKQAV</sequence>
<feature type="transmembrane region" description="Helical" evidence="7">
    <location>
        <begin position="233"/>
        <end position="258"/>
    </location>
</feature>
<feature type="transmembrane region" description="Helical" evidence="7">
    <location>
        <begin position="416"/>
        <end position="436"/>
    </location>
</feature>
<keyword evidence="5 7" id="KW-1133">Transmembrane helix</keyword>
<feature type="transmembrane region" description="Helical" evidence="7">
    <location>
        <begin position="134"/>
        <end position="154"/>
    </location>
</feature>
<feature type="transmembrane region" description="Helical" evidence="7">
    <location>
        <begin position="313"/>
        <end position="335"/>
    </location>
</feature>
<comment type="caution">
    <text evidence="8">The sequence shown here is derived from an EMBL/GenBank/DDBJ whole genome shotgun (WGS) entry which is preliminary data.</text>
</comment>
<accession>A0A9D2PGH1</accession>
<proteinExistence type="predicted"/>
<dbReference type="InterPro" id="IPR002528">
    <property type="entry name" value="MATE_fam"/>
</dbReference>
<organism evidence="8 9">
    <name type="scientific">Candidatus Anaerostipes avistercoris</name>
    <dbReference type="NCBI Taxonomy" id="2838462"/>
    <lineage>
        <taxon>Bacteria</taxon>
        <taxon>Bacillati</taxon>
        <taxon>Bacillota</taxon>
        <taxon>Clostridia</taxon>
        <taxon>Lachnospirales</taxon>
        <taxon>Lachnospiraceae</taxon>
        <taxon>Anaerostipes</taxon>
    </lineage>
</organism>
<dbReference type="InterPro" id="IPR048279">
    <property type="entry name" value="MdtK-like"/>
</dbReference>